<dbReference type="RefSeq" id="WP_154577567.1">
    <property type="nucleotide sequence ID" value="NZ_VULU01000031.1"/>
</dbReference>
<dbReference type="GO" id="GO:0008237">
    <property type="term" value="F:metallopeptidase activity"/>
    <property type="evidence" value="ECO:0007669"/>
    <property type="project" value="InterPro"/>
</dbReference>
<proteinExistence type="predicted"/>
<evidence type="ECO:0000313" key="2">
    <source>
        <dbReference type="Proteomes" id="UP000460950"/>
    </source>
</evidence>
<gene>
    <name evidence="1" type="ORF">FYJ30_15285</name>
</gene>
<dbReference type="AlphaFoldDB" id="A0A7K0JHY0"/>
<comment type="caution">
    <text evidence="1">The sequence shown here is derived from an EMBL/GenBank/DDBJ whole genome shotgun (WGS) entry which is preliminary data.</text>
</comment>
<dbReference type="Gene3D" id="3.40.390.10">
    <property type="entry name" value="Collagenase (Catalytic Domain)"/>
    <property type="match status" value="1"/>
</dbReference>
<reference evidence="1 2" key="1">
    <citation type="submission" date="2019-09" db="EMBL/GenBank/DDBJ databases">
        <title>In-depth cultivation of the pig gut microbiome towards novel bacterial diversity and tailored functional studies.</title>
        <authorList>
            <person name="Wylensek D."/>
            <person name="Hitch T.C.A."/>
            <person name="Clavel T."/>
        </authorList>
    </citation>
    <scope>NUCLEOTIDE SEQUENCE [LARGE SCALE GENOMIC DNA]</scope>
    <source>
        <strain evidence="1 2">WCA-389-WT-3C</strain>
    </source>
</reference>
<sequence length="392" mass="44858">MIEITAELQNGSRKSSTVEEACAVSLRFLGNNSDDTPKDSLDRYPEKSCGFDWFRIGGFNDVAFEECVGLTNVPFEPDMDMLNALQRTYKTLEGVYWRKGYQGKKMPYIVPVLSIGKGEKASFNILRDGKQSGDIFVESDLEDPSVYEFSETITAGELDYYIACLKTQDKVSLLKFYSDESKEEQCGELIIIPKSPLYRKDVKVVFYVVGLVNDSMDRIYDDMPTVLGPVIGENTLKYLDCSFSQAIVNIQSEKKEYKLNVHKEEIDCYYTKDKKDLDILKIEEILSLLETKEKASYSSLQEDCVKVYLMYDIPFRNKEGKNPQAFSVKGRNAIFCHNGVSPSTLVHEMGHALGLPHTFDYAANRIGRNIDNSIYFYYEEKKRIILWIIMLI</sequence>
<name>A0A7K0JHY0_PHOVU</name>
<dbReference type="InterPro" id="IPR024079">
    <property type="entry name" value="MetalloPept_cat_dom_sf"/>
</dbReference>
<accession>A0A7K0JHY0</accession>
<dbReference type="SUPFAM" id="SSF55486">
    <property type="entry name" value="Metalloproteases ('zincins'), catalytic domain"/>
    <property type="match status" value="1"/>
</dbReference>
<protein>
    <submittedName>
        <fullName evidence="1">Uncharacterized protein</fullName>
    </submittedName>
</protein>
<dbReference type="Proteomes" id="UP000460950">
    <property type="component" value="Unassembled WGS sequence"/>
</dbReference>
<evidence type="ECO:0000313" key="1">
    <source>
        <dbReference type="EMBL" id="MSS49617.1"/>
    </source>
</evidence>
<dbReference type="EMBL" id="VULU01000031">
    <property type="protein sequence ID" value="MSS49617.1"/>
    <property type="molecule type" value="Genomic_DNA"/>
</dbReference>
<organism evidence="1 2">
    <name type="scientific">Phocaeicola vulgatus</name>
    <name type="common">Bacteroides vulgatus</name>
    <dbReference type="NCBI Taxonomy" id="821"/>
    <lineage>
        <taxon>Bacteria</taxon>
        <taxon>Pseudomonadati</taxon>
        <taxon>Bacteroidota</taxon>
        <taxon>Bacteroidia</taxon>
        <taxon>Bacteroidales</taxon>
        <taxon>Bacteroidaceae</taxon>
        <taxon>Phocaeicola</taxon>
    </lineage>
</organism>